<dbReference type="RefSeq" id="WP_252849709.1">
    <property type="nucleotide sequence ID" value="NZ_BAPW01000047.1"/>
</dbReference>
<accession>A0ABT1CKA0</accession>
<protein>
    <submittedName>
        <fullName evidence="1">Uncharacterized protein</fullName>
    </submittedName>
</protein>
<keyword evidence="2" id="KW-1185">Reference proteome</keyword>
<sequence>MAANLPDGVTILDIERSFGFVSADMSEDIDNLETAKTHLQAALEAMEKVANNSRSSKHDDVLLMLEDALIPHCRFYLRELGVTEQRAA</sequence>
<evidence type="ECO:0000313" key="1">
    <source>
        <dbReference type="EMBL" id="MCO6160648.1"/>
    </source>
</evidence>
<organism evidence="1 2">
    <name type="scientific">Asaia lannensis NBRC 102526</name>
    <dbReference type="NCBI Taxonomy" id="1307926"/>
    <lineage>
        <taxon>Bacteria</taxon>
        <taxon>Pseudomonadati</taxon>
        <taxon>Pseudomonadota</taxon>
        <taxon>Alphaproteobacteria</taxon>
        <taxon>Acetobacterales</taxon>
        <taxon>Acetobacteraceae</taxon>
        <taxon>Asaia</taxon>
    </lineage>
</organism>
<comment type="caution">
    <text evidence="1">The sequence shown here is derived from an EMBL/GenBank/DDBJ whole genome shotgun (WGS) entry which is preliminary data.</text>
</comment>
<reference evidence="1 2" key="1">
    <citation type="submission" date="2022-06" db="EMBL/GenBank/DDBJ databases">
        <title>Whole-genome of Asaia lannensis strain LMG 27011T.</title>
        <authorList>
            <person name="Sombolestani A."/>
        </authorList>
    </citation>
    <scope>NUCLEOTIDE SEQUENCE [LARGE SCALE GENOMIC DNA]</scope>
    <source>
        <strain evidence="1 2">NBRC 102526</strain>
    </source>
</reference>
<name>A0ABT1CKA0_9PROT</name>
<evidence type="ECO:0000313" key="2">
    <source>
        <dbReference type="Proteomes" id="UP001523401"/>
    </source>
</evidence>
<dbReference type="Proteomes" id="UP001523401">
    <property type="component" value="Unassembled WGS sequence"/>
</dbReference>
<proteinExistence type="predicted"/>
<gene>
    <name evidence="1" type="ORF">NF685_11465</name>
</gene>
<dbReference type="EMBL" id="JAMXQU010000009">
    <property type="protein sequence ID" value="MCO6160648.1"/>
    <property type="molecule type" value="Genomic_DNA"/>
</dbReference>